<reference evidence="2 3" key="1">
    <citation type="submission" date="2019-01" db="EMBL/GenBank/DDBJ databases">
        <title>Draft Genome and Complete Hox-Cluster Characterization of the Sterlet Sturgeon (Acipenser ruthenus).</title>
        <authorList>
            <person name="Wei Q."/>
        </authorList>
    </citation>
    <scope>NUCLEOTIDE SEQUENCE [LARGE SCALE GENOMIC DNA]</scope>
    <source>
        <strain evidence="2">WHYD16114868_AA</strain>
        <tissue evidence="2">Blood</tissue>
    </source>
</reference>
<accession>A0A444ULH3</accession>
<comment type="caution">
    <text evidence="2">The sequence shown here is derived from an EMBL/GenBank/DDBJ whole genome shotgun (WGS) entry which is preliminary data.</text>
</comment>
<sequence length="173" mass="19471">MQAATGELNSEVHSSKRKPRQRKRKATSSIGDSAEQEAVDGSNNNEALTPKEKGSRPRRRGWCKGGSAKEPENGDVPATRRCPFYKNIPAIADVLGCKVCVSWDKYNIMCCLESERIKELITMDWDATQLHVLPMMQVSYKAFCFQYPQRPEPFICDCSAFISYGNVTKLIMV</sequence>
<dbReference type="AlphaFoldDB" id="A0A444ULH3"/>
<evidence type="ECO:0000313" key="3">
    <source>
        <dbReference type="Proteomes" id="UP000289886"/>
    </source>
</evidence>
<protein>
    <submittedName>
        <fullName evidence="2">DNA cross-link repair 1A protein</fullName>
    </submittedName>
</protein>
<dbReference type="Proteomes" id="UP000289886">
    <property type="component" value="Unassembled WGS sequence"/>
</dbReference>
<organism evidence="2 3">
    <name type="scientific">Acipenser ruthenus</name>
    <name type="common">Sterlet sturgeon</name>
    <dbReference type="NCBI Taxonomy" id="7906"/>
    <lineage>
        <taxon>Eukaryota</taxon>
        <taxon>Metazoa</taxon>
        <taxon>Chordata</taxon>
        <taxon>Craniata</taxon>
        <taxon>Vertebrata</taxon>
        <taxon>Euteleostomi</taxon>
        <taxon>Actinopterygii</taxon>
        <taxon>Chondrostei</taxon>
        <taxon>Acipenseriformes</taxon>
        <taxon>Acipenseridae</taxon>
        <taxon>Acipenser</taxon>
    </lineage>
</organism>
<gene>
    <name evidence="2" type="ORF">EOD39_12385</name>
</gene>
<dbReference type="EMBL" id="SCEB01214331">
    <property type="protein sequence ID" value="RXM35968.1"/>
    <property type="molecule type" value="Genomic_DNA"/>
</dbReference>
<feature type="region of interest" description="Disordered" evidence="1">
    <location>
        <begin position="1"/>
        <end position="74"/>
    </location>
</feature>
<dbReference type="Gene3D" id="3.40.50.12650">
    <property type="match status" value="1"/>
</dbReference>
<feature type="compositionally biased region" description="Basic residues" evidence="1">
    <location>
        <begin position="15"/>
        <end position="26"/>
    </location>
</feature>
<proteinExistence type="predicted"/>
<name>A0A444ULH3_ACIRT</name>
<evidence type="ECO:0000313" key="2">
    <source>
        <dbReference type="EMBL" id="RXM35968.1"/>
    </source>
</evidence>
<evidence type="ECO:0000256" key="1">
    <source>
        <dbReference type="SAM" id="MobiDB-lite"/>
    </source>
</evidence>
<keyword evidence="3" id="KW-1185">Reference proteome</keyword>